<dbReference type="RefSeq" id="WP_006627297.1">
    <property type="nucleotide sequence ID" value="NZ_ADFR01000009.1"/>
</dbReference>
<sequence length="46" mass="5153">MAETVGKIFVKEVDTEAVEQVEPIEPIVEPEIQPEIEETGKNSNKK</sequence>
<evidence type="ECO:0000313" key="2">
    <source>
        <dbReference type="EMBL" id="EFC05596.1"/>
    </source>
</evidence>
<proteinExistence type="predicted"/>
<name>D2MPI4_9FIRM</name>
<gene>
    <name evidence="2" type="ORF">HMPREF9013_1300</name>
</gene>
<dbReference type="STRING" id="679192.HMPREF9013_1300"/>
<evidence type="ECO:0000313" key="3">
    <source>
        <dbReference type="Proteomes" id="UP000005017"/>
    </source>
</evidence>
<protein>
    <submittedName>
        <fullName evidence="2">Uncharacterized protein</fullName>
    </submittedName>
</protein>
<evidence type="ECO:0000256" key="1">
    <source>
        <dbReference type="SAM" id="MobiDB-lite"/>
    </source>
</evidence>
<feature type="compositionally biased region" description="Low complexity" evidence="1">
    <location>
        <begin position="22"/>
        <end position="31"/>
    </location>
</feature>
<dbReference type="eggNOG" id="ENOG502ZMH6">
    <property type="taxonomic scope" value="Bacteria"/>
</dbReference>
<feature type="region of interest" description="Disordered" evidence="1">
    <location>
        <begin position="22"/>
        <end position="46"/>
    </location>
</feature>
<comment type="caution">
    <text evidence="2">The sequence shown here is derived from an EMBL/GenBank/DDBJ whole genome shotgun (WGS) entry which is preliminary data.</text>
</comment>
<organism evidence="2 3">
    <name type="scientific">Bulleidia extructa W1219</name>
    <dbReference type="NCBI Taxonomy" id="679192"/>
    <lineage>
        <taxon>Bacteria</taxon>
        <taxon>Bacillati</taxon>
        <taxon>Bacillota</taxon>
        <taxon>Erysipelotrichia</taxon>
        <taxon>Erysipelotrichales</taxon>
        <taxon>Erysipelotrichaceae</taxon>
        <taxon>Bulleidia</taxon>
    </lineage>
</organism>
<keyword evidence="3" id="KW-1185">Reference proteome</keyword>
<dbReference type="Proteomes" id="UP000005017">
    <property type="component" value="Unassembled WGS sequence"/>
</dbReference>
<reference evidence="3" key="1">
    <citation type="submission" date="2009-12" db="EMBL/GenBank/DDBJ databases">
        <title>Sequence of Clostridiales genomosp. BVAB3 str. UPII9-5.</title>
        <authorList>
            <person name="Madupu R."/>
            <person name="Durkin A.S."/>
            <person name="Torralba M."/>
            <person name="Methe B."/>
            <person name="Sutton G.G."/>
            <person name="Strausberg R.L."/>
            <person name="Nelson K.E."/>
        </authorList>
    </citation>
    <scope>NUCLEOTIDE SEQUENCE [LARGE SCALE GENOMIC DNA]</scope>
    <source>
        <strain evidence="3">W1219</strain>
    </source>
</reference>
<dbReference type="AlphaFoldDB" id="D2MPI4"/>
<dbReference type="EMBL" id="ADFR01000009">
    <property type="protein sequence ID" value="EFC05596.1"/>
    <property type="molecule type" value="Genomic_DNA"/>
</dbReference>
<accession>D2MPI4</accession>